<organism evidence="2 3">
    <name type="scientific">Desulfovibrio litoralis DSM 11393</name>
    <dbReference type="NCBI Taxonomy" id="1121455"/>
    <lineage>
        <taxon>Bacteria</taxon>
        <taxon>Pseudomonadati</taxon>
        <taxon>Thermodesulfobacteriota</taxon>
        <taxon>Desulfovibrionia</taxon>
        <taxon>Desulfovibrionales</taxon>
        <taxon>Desulfovibrionaceae</taxon>
        <taxon>Desulfovibrio</taxon>
    </lineage>
</organism>
<keyword evidence="1" id="KW-0472">Membrane</keyword>
<sequence length="333" mass="38014">MLKTMQPKQKKAFIVALLTVLFLILLPWLHFKETLNVDFKQHAYFNVTQPVKTLTYAVLPQYSRTITYQKYDAFVDYLRKSTHLRIKQIFPANFEEHLRMIENGEIDISFVNSVVAIYAEQKGAKIFAKAIGTMGHDKGTDIVVRRDNVLIQNIQDCAGKRWVGISPLSSNGYIFPLDYFKENNIDIKGFKKIYCPPSLGAAQETVLLNLLSGEYDFATIPNGSLETTSSHLNPNNFKVIASFPPLDSWVFIAGRNLSEDQLKRIKKAMFSLDINKPSTRKLLNKMGAEQIVPATRSDLATTQRIMEKLGILNINKLYETLWQDDEKNNEGER</sequence>
<dbReference type="PANTHER" id="PTHR35841">
    <property type="entry name" value="PHOSPHONATES-BINDING PERIPLASMIC PROTEIN"/>
    <property type="match status" value="1"/>
</dbReference>
<evidence type="ECO:0000313" key="3">
    <source>
        <dbReference type="Proteomes" id="UP000186469"/>
    </source>
</evidence>
<dbReference type="EMBL" id="FRDI01000012">
    <property type="protein sequence ID" value="SHN70434.1"/>
    <property type="molecule type" value="Genomic_DNA"/>
</dbReference>
<proteinExistence type="predicted"/>
<protein>
    <submittedName>
        <fullName evidence="2">Phosphonate transport system substrate-binding protein</fullName>
    </submittedName>
</protein>
<feature type="transmembrane region" description="Helical" evidence="1">
    <location>
        <begin position="12"/>
        <end position="31"/>
    </location>
</feature>
<reference evidence="2 3" key="1">
    <citation type="submission" date="2016-12" db="EMBL/GenBank/DDBJ databases">
        <authorList>
            <person name="Song W.-J."/>
            <person name="Kurnit D.M."/>
        </authorList>
    </citation>
    <scope>NUCLEOTIDE SEQUENCE [LARGE SCALE GENOMIC DNA]</scope>
    <source>
        <strain evidence="2 3">DSM 11393</strain>
    </source>
</reference>
<dbReference type="STRING" id="1121455.SAMN02745728_02043"/>
<dbReference type="SUPFAM" id="SSF53850">
    <property type="entry name" value="Periplasmic binding protein-like II"/>
    <property type="match status" value="1"/>
</dbReference>
<keyword evidence="3" id="KW-1185">Reference proteome</keyword>
<dbReference type="RefSeq" id="WP_072697717.1">
    <property type="nucleotide sequence ID" value="NZ_FRDI01000012.1"/>
</dbReference>
<dbReference type="Proteomes" id="UP000186469">
    <property type="component" value="Unassembled WGS sequence"/>
</dbReference>
<gene>
    <name evidence="2" type="ORF">SAMN02745728_02043</name>
</gene>
<dbReference type="Gene3D" id="3.40.190.10">
    <property type="entry name" value="Periplasmic binding protein-like II"/>
    <property type="match status" value="2"/>
</dbReference>
<keyword evidence="1" id="KW-1133">Transmembrane helix</keyword>
<accession>A0A1M7TI45</accession>
<name>A0A1M7TI45_9BACT</name>
<dbReference type="Pfam" id="PF12974">
    <property type="entry name" value="Phosphonate-bd"/>
    <property type="match status" value="1"/>
</dbReference>
<dbReference type="OrthoDB" id="9764656at2"/>
<evidence type="ECO:0000256" key="1">
    <source>
        <dbReference type="SAM" id="Phobius"/>
    </source>
</evidence>
<keyword evidence="1" id="KW-0812">Transmembrane</keyword>
<evidence type="ECO:0000313" key="2">
    <source>
        <dbReference type="EMBL" id="SHN70434.1"/>
    </source>
</evidence>
<dbReference type="PANTHER" id="PTHR35841:SF1">
    <property type="entry name" value="PHOSPHONATES-BINDING PERIPLASMIC PROTEIN"/>
    <property type="match status" value="1"/>
</dbReference>
<dbReference type="AlphaFoldDB" id="A0A1M7TI45"/>